<dbReference type="Pfam" id="PF05019">
    <property type="entry name" value="Coq4"/>
    <property type="match status" value="1"/>
</dbReference>
<dbReference type="InterPro" id="IPR027540">
    <property type="entry name" value="Coq4_euk"/>
</dbReference>
<keyword evidence="1 7" id="KW-0831">Ubiquinone biosynthesis</keyword>
<dbReference type="HAMAP" id="MF_03111">
    <property type="entry name" value="Coq4"/>
    <property type="match status" value="1"/>
</dbReference>
<dbReference type="GO" id="GO:0008270">
    <property type="term" value="F:zinc ion binding"/>
    <property type="evidence" value="ECO:0007669"/>
    <property type="project" value="UniProtKB-UniRule"/>
</dbReference>
<comment type="pathway">
    <text evidence="7">Cofactor biosynthesis; ubiquinone biosynthesis.</text>
</comment>
<keyword evidence="5 7" id="KW-0472">Membrane</keyword>
<dbReference type="EMBL" id="JAFNEN010000378">
    <property type="protein sequence ID" value="KAG8184289.1"/>
    <property type="molecule type" value="Genomic_DNA"/>
</dbReference>
<evidence type="ECO:0000256" key="6">
    <source>
        <dbReference type="ARBA" id="ARBA00023239"/>
    </source>
</evidence>
<feature type="binding site" evidence="7">
    <location>
        <position position="190"/>
    </location>
    <ligand>
        <name>Zn(2+)</name>
        <dbReference type="ChEBI" id="CHEBI:29105"/>
    </ligand>
</feature>
<reference evidence="8 9" key="1">
    <citation type="journal article" date="2022" name="Nat. Ecol. Evol.">
        <title>A masculinizing supergene underlies an exaggerated male reproductive morph in a spider.</title>
        <authorList>
            <person name="Hendrickx F."/>
            <person name="De Corte Z."/>
            <person name="Sonet G."/>
            <person name="Van Belleghem S.M."/>
            <person name="Kostlbacher S."/>
            <person name="Vangestel C."/>
        </authorList>
    </citation>
    <scope>NUCLEOTIDE SEQUENCE [LARGE SCALE GENOMIC DNA]</scope>
    <source>
        <strain evidence="8">W744_W776</strain>
    </source>
</reference>
<comment type="function">
    <text evidence="7">Lyase that catalyzes the C1-decarboxylation of 4-hydroxy-3-methoxy-5-(all-trans-polyprenyl)benzoic acid into 2-methoxy-6-(all-trans-polyprenyl)phenol during ubiquinone biosynthesis.</text>
</comment>
<evidence type="ECO:0000256" key="7">
    <source>
        <dbReference type="HAMAP-Rule" id="MF_03111"/>
    </source>
</evidence>
<evidence type="ECO:0000313" key="8">
    <source>
        <dbReference type="EMBL" id="KAG8184289.1"/>
    </source>
</evidence>
<keyword evidence="7" id="KW-0479">Metal-binding</keyword>
<comment type="cofactor">
    <cofactor evidence="7">
        <name>Zn(2+)</name>
        <dbReference type="ChEBI" id="CHEBI:29105"/>
    </cofactor>
</comment>
<feature type="binding site" evidence="7">
    <location>
        <position position="178"/>
    </location>
    <ligand>
        <name>Zn(2+)</name>
        <dbReference type="ChEBI" id="CHEBI:29105"/>
    </ligand>
</feature>
<dbReference type="PANTHER" id="PTHR12922">
    <property type="entry name" value="UBIQUINONE BIOSYNTHESIS PROTEIN"/>
    <property type="match status" value="1"/>
</dbReference>
<keyword evidence="3 7" id="KW-0862">Zinc</keyword>
<dbReference type="EC" id="4.1.1.130" evidence="7"/>
<comment type="subcellular location">
    <subcellularLocation>
        <location evidence="7">Mitochondrion inner membrane</location>
        <topology evidence="7">Peripheral membrane protein</topology>
        <orientation evidence="7">Matrix side</orientation>
    </subcellularLocation>
</comment>
<protein>
    <recommendedName>
        <fullName evidence="7">Ubiquinone biosynthesis protein COQ4 homolog, mitochondrial</fullName>
    </recommendedName>
    <alternativeName>
        <fullName evidence="7">4-hydroxy-3-methoxy-5-polyprenylbenzoate decarboxylase</fullName>
        <ecNumber evidence="7">4.1.1.130</ecNumber>
    </alternativeName>
    <alternativeName>
        <fullName evidence="7">Coenzyme Q biosynthesis protein 4 homolog</fullName>
    </alternativeName>
</protein>
<evidence type="ECO:0000256" key="1">
    <source>
        <dbReference type="ARBA" id="ARBA00022688"/>
    </source>
</evidence>
<comment type="catalytic activity">
    <reaction evidence="7">
        <text>a 4-hydroxy-3-methoxy-5-(all-trans-polyprenyl)benzoate + H(+) = a 2-methoxy-6-(all-trans-polyprenyl)phenol + CO2</text>
        <dbReference type="Rhea" id="RHEA:81179"/>
        <dbReference type="Rhea" id="RHEA-COMP:9551"/>
        <dbReference type="Rhea" id="RHEA-COMP:10931"/>
        <dbReference type="ChEBI" id="CHEBI:15378"/>
        <dbReference type="ChEBI" id="CHEBI:16526"/>
        <dbReference type="ChEBI" id="CHEBI:62731"/>
        <dbReference type="ChEBI" id="CHEBI:84443"/>
        <dbReference type="EC" id="4.1.1.130"/>
    </reaction>
</comment>
<dbReference type="InterPro" id="IPR007715">
    <property type="entry name" value="Coq4"/>
</dbReference>
<gene>
    <name evidence="8" type="ORF">JTE90_008975</name>
</gene>
<evidence type="ECO:0000256" key="4">
    <source>
        <dbReference type="ARBA" id="ARBA00023128"/>
    </source>
</evidence>
<keyword evidence="2 7" id="KW-0999">Mitochondrion inner membrane</keyword>
<keyword evidence="9" id="KW-1185">Reference proteome</keyword>
<proteinExistence type="inferred from homology"/>
<comment type="similarity">
    <text evidence="7">Belongs to the COQ4 family.</text>
</comment>
<keyword evidence="6 7" id="KW-0456">Lyase</keyword>
<feature type="binding site" evidence="7">
    <location>
        <position position="174"/>
    </location>
    <ligand>
        <name>Zn(2+)</name>
        <dbReference type="ChEBI" id="CHEBI:29105"/>
    </ligand>
</feature>
<sequence>MANLLVNNLVLRPCHNLVKSVLSRRLCSNAVEHTNHENTSEYESHHNLYDAHIPTSTLQKVLLTLGSSVLSISNPYRHDMVAVLGETTGLKAAQQIRDKMMQDPEGISILHDKPRISSSSLDYQFLESLPKGTLGHAYLAFLKDNNVTPDTRRPVHYVDDAEIAYVIQRYREVHDFNHTLLGMPTNLLGEVCVKWVEAIQTGLPMCVAGALLGPLRLSAKQRQKYLESYLQWSISCGQQAKFLMNIYFEKRWQQNLDDLRKELNIPELPQDN</sequence>
<dbReference type="Proteomes" id="UP000827092">
    <property type="component" value="Unassembled WGS sequence"/>
</dbReference>
<dbReference type="GO" id="GO:0120539">
    <property type="term" value="F:4-hydroxy-3-methoxy-5-polyprenylbenzoate decarboxylase activity"/>
    <property type="evidence" value="ECO:0007669"/>
    <property type="project" value="UniProtKB-EC"/>
</dbReference>
<evidence type="ECO:0000256" key="5">
    <source>
        <dbReference type="ARBA" id="ARBA00023136"/>
    </source>
</evidence>
<dbReference type="AlphaFoldDB" id="A0AAV6UJJ8"/>
<dbReference type="GO" id="GO:0031314">
    <property type="term" value="C:extrinsic component of mitochondrial inner membrane"/>
    <property type="evidence" value="ECO:0007669"/>
    <property type="project" value="UniProtKB-UniRule"/>
</dbReference>
<comment type="subunit">
    <text evidence="7">Component of a multi-subunit COQ enzyme complex.</text>
</comment>
<dbReference type="PANTHER" id="PTHR12922:SF7">
    <property type="entry name" value="UBIQUINONE BIOSYNTHESIS PROTEIN COQ4 HOMOLOG, MITOCHONDRIAL"/>
    <property type="match status" value="1"/>
</dbReference>
<evidence type="ECO:0000256" key="3">
    <source>
        <dbReference type="ARBA" id="ARBA00022833"/>
    </source>
</evidence>
<organism evidence="8 9">
    <name type="scientific">Oedothorax gibbosus</name>
    <dbReference type="NCBI Taxonomy" id="931172"/>
    <lineage>
        <taxon>Eukaryota</taxon>
        <taxon>Metazoa</taxon>
        <taxon>Ecdysozoa</taxon>
        <taxon>Arthropoda</taxon>
        <taxon>Chelicerata</taxon>
        <taxon>Arachnida</taxon>
        <taxon>Araneae</taxon>
        <taxon>Araneomorphae</taxon>
        <taxon>Entelegynae</taxon>
        <taxon>Araneoidea</taxon>
        <taxon>Linyphiidae</taxon>
        <taxon>Erigoninae</taxon>
        <taxon>Oedothorax</taxon>
    </lineage>
</organism>
<keyword evidence="4 7" id="KW-0496">Mitochondrion</keyword>
<accession>A0AAV6UJJ8</accession>
<feature type="binding site" evidence="7">
    <location>
        <position position="175"/>
    </location>
    <ligand>
        <name>Zn(2+)</name>
        <dbReference type="ChEBI" id="CHEBI:29105"/>
    </ligand>
</feature>
<evidence type="ECO:0000256" key="2">
    <source>
        <dbReference type="ARBA" id="ARBA00022792"/>
    </source>
</evidence>
<evidence type="ECO:0000313" key="9">
    <source>
        <dbReference type="Proteomes" id="UP000827092"/>
    </source>
</evidence>
<name>A0AAV6UJJ8_9ARAC</name>
<comment type="caution">
    <text evidence="8">The sequence shown here is derived from an EMBL/GenBank/DDBJ whole genome shotgun (WGS) entry which is preliminary data.</text>
</comment>